<comment type="cofactor">
    <cofactor evidence="1">
        <name>FAD</name>
        <dbReference type="ChEBI" id="CHEBI:57692"/>
    </cofactor>
</comment>
<evidence type="ECO:0000256" key="1">
    <source>
        <dbReference type="ARBA" id="ARBA00001974"/>
    </source>
</evidence>
<comment type="subunit">
    <text evidence="3">Heterodimer of an alpha and a beta subunit.</text>
</comment>
<evidence type="ECO:0000313" key="10">
    <source>
        <dbReference type="Proteomes" id="UP000190637"/>
    </source>
</evidence>
<evidence type="ECO:0000313" key="9">
    <source>
        <dbReference type="EMBL" id="SKA26580.1"/>
    </source>
</evidence>
<keyword evidence="6" id="KW-0249">Electron transport</keyword>
<protein>
    <recommendedName>
        <fullName evidence="4">Electron transfer flavoprotein subunit beta</fullName>
    </recommendedName>
</protein>
<evidence type="ECO:0000256" key="4">
    <source>
        <dbReference type="ARBA" id="ARBA00016797"/>
    </source>
</evidence>
<dbReference type="InterPro" id="IPR014730">
    <property type="entry name" value="ETF_a/b_N"/>
</dbReference>
<comment type="similarity">
    <text evidence="2">Belongs to the ETF beta-subunit/FixA family.</text>
</comment>
<sequence>MGVQGGRPPAMNIVVLVKQVPDTATERKLNPADNTLDRASSDGVINELDEYAIEEALLLKEKHGGEVTILSAGPDQATDSIRKALSMGADKAIHLNDEALHGSDSLQTAYALAQALRTTEFDVVVLGSESTDARTGVVGAALAEYLGLPQLTLANKVDIDGGTIRIQRQTDDGYDVVEAQLPAVVSVVEKINEPRYPSFKLIMAAKKKPVTKLDAAGAEIDPAKVGLANATTETVDFAAAPPRAAGTVVKDEGTGGVQIADFLASKKFV</sequence>
<organism evidence="9 10">
    <name type="scientific">Marinactinospora thermotolerans DSM 45154</name>
    <dbReference type="NCBI Taxonomy" id="1122192"/>
    <lineage>
        <taxon>Bacteria</taxon>
        <taxon>Bacillati</taxon>
        <taxon>Actinomycetota</taxon>
        <taxon>Actinomycetes</taxon>
        <taxon>Streptosporangiales</taxon>
        <taxon>Nocardiopsidaceae</taxon>
        <taxon>Marinactinospora</taxon>
    </lineage>
</organism>
<dbReference type="EMBL" id="FUWS01000009">
    <property type="protein sequence ID" value="SKA26580.1"/>
    <property type="molecule type" value="Genomic_DNA"/>
</dbReference>
<accession>A0A1T4SE52</accession>
<name>A0A1T4SE52_9ACTN</name>
<evidence type="ECO:0000256" key="3">
    <source>
        <dbReference type="ARBA" id="ARBA00011355"/>
    </source>
</evidence>
<dbReference type="PANTHER" id="PTHR21294">
    <property type="entry name" value="ELECTRON TRANSFER FLAVOPROTEIN BETA-SUBUNIT"/>
    <property type="match status" value="1"/>
</dbReference>
<keyword evidence="5" id="KW-0813">Transport</keyword>
<gene>
    <name evidence="9" type="ORF">SAMN02745673_03450</name>
</gene>
<dbReference type="SMART" id="SM00893">
    <property type="entry name" value="ETF"/>
    <property type="match status" value="1"/>
</dbReference>
<dbReference type="PANTHER" id="PTHR21294:SF8">
    <property type="entry name" value="ELECTRON TRANSFER FLAVOPROTEIN SUBUNIT BETA"/>
    <property type="match status" value="1"/>
</dbReference>
<comment type="function">
    <text evidence="7">The electron transfer flavoprotein serves as a specific electron acceptor for other dehydrogenases. It transfers the electrons to the main respiratory chain via ETF-ubiquinone oxidoreductase (ETF dehydrogenase).</text>
</comment>
<proteinExistence type="inferred from homology"/>
<evidence type="ECO:0000259" key="8">
    <source>
        <dbReference type="SMART" id="SM00893"/>
    </source>
</evidence>
<dbReference type="GO" id="GO:0009055">
    <property type="term" value="F:electron transfer activity"/>
    <property type="evidence" value="ECO:0007669"/>
    <property type="project" value="InterPro"/>
</dbReference>
<evidence type="ECO:0000256" key="6">
    <source>
        <dbReference type="ARBA" id="ARBA00022982"/>
    </source>
</evidence>
<dbReference type="AlphaFoldDB" id="A0A1T4SE52"/>
<dbReference type="GO" id="GO:0005829">
    <property type="term" value="C:cytosol"/>
    <property type="evidence" value="ECO:0007669"/>
    <property type="project" value="TreeGrafter"/>
</dbReference>
<dbReference type="Proteomes" id="UP000190637">
    <property type="component" value="Unassembled WGS sequence"/>
</dbReference>
<dbReference type="InterPro" id="IPR014729">
    <property type="entry name" value="Rossmann-like_a/b/a_fold"/>
</dbReference>
<dbReference type="InterPro" id="IPR012255">
    <property type="entry name" value="ETF_b"/>
</dbReference>
<dbReference type="CDD" id="cd01714">
    <property type="entry name" value="ETF_beta"/>
    <property type="match status" value="1"/>
</dbReference>
<dbReference type="SUPFAM" id="SSF52402">
    <property type="entry name" value="Adenine nucleotide alpha hydrolases-like"/>
    <property type="match status" value="1"/>
</dbReference>
<dbReference type="Pfam" id="PF01012">
    <property type="entry name" value="ETF"/>
    <property type="match status" value="1"/>
</dbReference>
<evidence type="ECO:0000256" key="5">
    <source>
        <dbReference type="ARBA" id="ARBA00022448"/>
    </source>
</evidence>
<dbReference type="STRING" id="1122192.SAMN02745673_03450"/>
<dbReference type="PIRSF" id="PIRSF000090">
    <property type="entry name" value="Beta-ETF"/>
    <property type="match status" value="1"/>
</dbReference>
<evidence type="ECO:0000256" key="2">
    <source>
        <dbReference type="ARBA" id="ARBA00007557"/>
    </source>
</evidence>
<reference evidence="9 10" key="1">
    <citation type="submission" date="2017-02" db="EMBL/GenBank/DDBJ databases">
        <authorList>
            <person name="Peterson S.W."/>
        </authorList>
    </citation>
    <scope>NUCLEOTIDE SEQUENCE [LARGE SCALE GENOMIC DNA]</scope>
    <source>
        <strain evidence="9 10">DSM 45154</strain>
    </source>
</reference>
<keyword evidence="10" id="KW-1185">Reference proteome</keyword>
<dbReference type="InterPro" id="IPR033948">
    <property type="entry name" value="ETF_beta_N"/>
</dbReference>
<evidence type="ECO:0000256" key="7">
    <source>
        <dbReference type="ARBA" id="ARBA00025649"/>
    </source>
</evidence>
<dbReference type="Gene3D" id="3.40.50.620">
    <property type="entry name" value="HUPs"/>
    <property type="match status" value="1"/>
</dbReference>
<feature type="domain" description="Electron transfer flavoprotein alpha/beta-subunit N-terminal" evidence="8">
    <location>
        <begin position="33"/>
        <end position="222"/>
    </location>
</feature>